<sequence length="132" mass="14546">MATPTPTTSPSDADRSAGAATNKCKSYSVSVELVTGYVSQDGSYTKACRISFEHPVEGRRPEQIRLEWEWEKYRDDTDWEYNNAVSMAINAAKAIVTFNGTPEEGDGTTQVVLLTDTCPTNVRVLSTYPLCL</sequence>
<dbReference type="AlphaFoldDB" id="A0AAV8UIN6"/>
<organism evidence="1 2">
    <name type="scientific">Rhodosorus marinus</name>
    <dbReference type="NCBI Taxonomy" id="101924"/>
    <lineage>
        <taxon>Eukaryota</taxon>
        <taxon>Rhodophyta</taxon>
        <taxon>Stylonematophyceae</taxon>
        <taxon>Stylonematales</taxon>
        <taxon>Stylonemataceae</taxon>
        <taxon>Rhodosorus</taxon>
    </lineage>
</organism>
<keyword evidence="2" id="KW-1185">Reference proteome</keyword>
<protein>
    <submittedName>
        <fullName evidence="1">Uncharacterized protein</fullName>
    </submittedName>
</protein>
<reference evidence="1 2" key="1">
    <citation type="journal article" date="2023" name="Nat. Commun.">
        <title>Origin of minicircular mitochondrial genomes in red algae.</title>
        <authorList>
            <person name="Lee Y."/>
            <person name="Cho C.H."/>
            <person name="Lee Y.M."/>
            <person name="Park S.I."/>
            <person name="Yang J.H."/>
            <person name="West J.A."/>
            <person name="Bhattacharya D."/>
            <person name="Yoon H.S."/>
        </authorList>
    </citation>
    <scope>NUCLEOTIDE SEQUENCE [LARGE SCALE GENOMIC DNA]</scope>
    <source>
        <strain evidence="1 2">CCMP1338</strain>
        <tissue evidence="1">Whole cell</tissue>
    </source>
</reference>
<dbReference type="Proteomes" id="UP001157974">
    <property type="component" value="Unassembled WGS sequence"/>
</dbReference>
<gene>
    <name evidence="1" type="ORF">NDN08_004889</name>
</gene>
<name>A0AAV8UIN6_9RHOD</name>
<accession>A0AAV8UIN6</accession>
<comment type="caution">
    <text evidence="1">The sequence shown here is derived from an EMBL/GenBank/DDBJ whole genome shotgun (WGS) entry which is preliminary data.</text>
</comment>
<dbReference type="EMBL" id="JAMWBK010000012">
    <property type="protein sequence ID" value="KAJ8901027.1"/>
    <property type="molecule type" value="Genomic_DNA"/>
</dbReference>
<evidence type="ECO:0000313" key="2">
    <source>
        <dbReference type="Proteomes" id="UP001157974"/>
    </source>
</evidence>
<proteinExistence type="predicted"/>
<evidence type="ECO:0000313" key="1">
    <source>
        <dbReference type="EMBL" id="KAJ8901027.1"/>
    </source>
</evidence>